<gene>
    <name evidence="2" type="ORF">Nepgr_026133</name>
</gene>
<evidence type="ECO:0000313" key="2">
    <source>
        <dbReference type="EMBL" id="GMH24290.1"/>
    </source>
</evidence>
<accession>A0AAD3T6D7</accession>
<feature type="region of interest" description="Disordered" evidence="1">
    <location>
        <begin position="37"/>
        <end position="59"/>
    </location>
</feature>
<evidence type="ECO:0000313" key="3">
    <source>
        <dbReference type="Proteomes" id="UP001279734"/>
    </source>
</evidence>
<comment type="caution">
    <text evidence="2">The sequence shown here is derived from an EMBL/GenBank/DDBJ whole genome shotgun (WGS) entry which is preliminary data.</text>
</comment>
<protein>
    <submittedName>
        <fullName evidence="2">Uncharacterized protein</fullName>
    </submittedName>
</protein>
<evidence type="ECO:0000256" key="1">
    <source>
        <dbReference type="SAM" id="MobiDB-lite"/>
    </source>
</evidence>
<dbReference type="AlphaFoldDB" id="A0AAD3T6D7"/>
<name>A0AAD3T6D7_NEPGR</name>
<keyword evidence="3" id="KW-1185">Reference proteome</keyword>
<sequence>MPQFGARKYLSLKLDGACGARGCEMERIPLSYGRTLAPRLIGPRGNEPRSDGQTMRESRSHCRFFPHGAVHKNPNILFSRRWKNQGNHRRRRCLTRVHSFGAAPHHLHQG</sequence>
<organism evidence="2 3">
    <name type="scientific">Nepenthes gracilis</name>
    <name type="common">Slender pitcher plant</name>
    <dbReference type="NCBI Taxonomy" id="150966"/>
    <lineage>
        <taxon>Eukaryota</taxon>
        <taxon>Viridiplantae</taxon>
        <taxon>Streptophyta</taxon>
        <taxon>Embryophyta</taxon>
        <taxon>Tracheophyta</taxon>
        <taxon>Spermatophyta</taxon>
        <taxon>Magnoliopsida</taxon>
        <taxon>eudicotyledons</taxon>
        <taxon>Gunneridae</taxon>
        <taxon>Pentapetalae</taxon>
        <taxon>Caryophyllales</taxon>
        <taxon>Nepenthaceae</taxon>
        <taxon>Nepenthes</taxon>
    </lineage>
</organism>
<dbReference type="Proteomes" id="UP001279734">
    <property type="component" value="Unassembled WGS sequence"/>
</dbReference>
<dbReference type="EMBL" id="BSYO01000027">
    <property type="protein sequence ID" value="GMH24290.1"/>
    <property type="molecule type" value="Genomic_DNA"/>
</dbReference>
<feature type="compositionally biased region" description="Basic and acidic residues" evidence="1">
    <location>
        <begin position="46"/>
        <end position="59"/>
    </location>
</feature>
<reference evidence="2" key="1">
    <citation type="submission" date="2023-05" db="EMBL/GenBank/DDBJ databases">
        <title>Nepenthes gracilis genome sequencing.</title>
        <authorList>
            <person name="Fukushima K."/>
        </authorList>
    </citation>
    <scope>NUCLEOTIDE SEQUENCE</scope>
    <source>
        <strain evidence="2">SING2019-196</strain>
    </source>
</reference>
<proteinExistence type="predicted"/>